<proteinExistence type="inferred from homology"/>
<dbReference type="PRINTS" id="PR00380">
    <property type="entry name" value="KINESINHEAVY"/>
</dbReference>
<keyword evidence="10" id="KW-0812">Transmembrane</keyword>
<dbReference type="InterPro" id="IPR036961">
    <property type="entry name" value="Kinesin_motor_dom_sf"/>
</dbReference>
<feature type="transmembrane region" description="Helical" evidence="10">
    <location>
        <begin position="1084"/>
        <end position="1104"/>
    </location>
</feature>
<feature type="binding site" evidence="7">
    <location>
        <begin position="193"/>
        <end position="200"/>
    </location>
    <ligand>
        <name>ATP</name>
        <dbReference type="ChEBI" id="CHEBI:30616"/>
    </ligand>
</feature>
<keyword evidence="2" id="KW-0493">Microtubule</keyword>
<dbReference type="GO" id="GO:0005524">
    <property type="term" value="F:ATP binding"/>
    <property type="evidence" value="ECO:0007669"/>
    <property type="project" value="UniProtKB-UniRule"/>
</dbReference>
<feature type="coiled-coil region" evidence="8">
    <location>
        <begin position="623"/>
        <end position="650"/>
    </location>
</feature>
<feature type="domain" description="Kinesin motor" evidence="11">
    <location>
        <begin position="113"/>
        <end position="430"/>
    </location>
</feature>
<evidence type="ECO:0000313" key="13">
    <source>
        <dbReference type="Proteomes" id="UP001229421"/>
    </source>
</evidence>
<keyword evidence="10" id="KW-1133">Transmembrane helix</keyword>
<dbReference type="InterPro" id="IPR013083">
    <property type="entry name" value="Znf_RING/FYVE/PHD"/>
</dbReference>
<evidence type="ECO:0000256" key="1">
    <source>
        <dbReference type="ARBA" id="ARBA00007310"/>
    </source>
</evidence>
<dbReference type="InterPro" id="IPR027640">
    <property type="entry name" value="Kinesin-like_fam"/>
</dbReference>
<feature type="compositionally biased region" description="Low complexity" evidence="9">
    <location>
        <begin position="1"/>
        <end position="50"/>
    </location>
</feature>
<dbReference type="Proteomes" id="UP001229421">
    <property type="component" value="Unassembled WGS sequence"/>
</dbReference>
<dbReference type="GO" id="GO:0003777">
    <property type="term" value="F:microtubule motor activity"/>
    <property type="evidence" value="ECO:0007669"/>
    <property type="project" value="InterPro"/>
</dbReference>
<evidence type="ECO:0000256" key="3">
    <source>
        <dbReference type="ARBA" id="ARBA00022741"/>
    </source>
</evidence>
<evidence type="ECO:0000256" key="4">
    <source>
        <dbReference type="ARBA" id="ARBA00022840"/>
    </source>
</evidence>
<keyword evidence="13" id="KW-1185">Reference proteome</keyword>
<protein>
    <recommendedName>
        <fullName evidence="11">Kinesin motor domain-containing protein</fullName>
    </recommendedName>
</protein>
<keyword evidence="10" id="KW-0472">Membrane</keyword>
<gene>
    <name evidence="12" type="ORF">QVD17_14409</name>
</gene>
<accession>A0AAD8L397</accession>
<dbReference type="GO" id="GO:0007018">
    <property type="term" value="P:microtubule-based movement"/>
    <property type="evidence" value="ECO:0007669"/>
    <property type="project" value="InterPro"/>
</dbReference>
<dbReference type="SUPFAM" id="SSF52540">
    <property type="entry name" value="P-loop containing nucleoside triphosphate hydrolases"/>
    <property type="match status" value="1"/>
</dbReference>
<keyword evidence="5 8" id="KW-0175">Coiled coil</keyword>
<dbReference type="CDD" id="cd01374">
    <property type="entry name" value="KISc_CENP_E"/>
    <property type="match status" value="1"/>
</dbReference>
<dbReference type="InterPro" id="IPR019821">
    <property type="entry name" value="Kinesin_motor_CS"/>
</dbReference>
<dbReference type="Gene3D" id="3.30.40.10">
    <property type="entry name" value="Zinc/RING finger domain, C3HC4 (zinc finger)"/>
    <property type="match status" value="1"/>
</dbReference>
<keyword evidence="4 7" id="KW-0067">ATP-binding</keyword>
<feature type="coiled-coil region" evidence="8">
    <location>
        <begin position="439"/>
        <end position="514"/>
    </location>
</feature>
<evidence type="ECO:0000259" key="11">
    <source>
        <dbReference type="PROSITE" id="PS50067"/>
    </source>
</evidence>
<evidence type="ECO:0000256" key="10">
    <source>
        <dbReference type="SAM" id="Phobius"/>
    </source>
</evidence>
<dbReference type="PROSITE" id="PS50067">
    <property type="entry name" value="KINESIN_MOTOR_2"/>
    <property type="match status" value="1"/>
</dbReference>
<feature type="region of interest" description="Disordered" evidence="9">
    <location>
        <begin position="921"/>
        <end position="945"/>
    </location>
</feature>
<feature type="region of interest" description="Disordered" evidence="9">
    <location>
        <begin position="1"/>
        <end position="63"/>
    </location>
</feature>
<dbReference type="PANTHER" id="PTHR47968:SF66">
    <property type="entry name" value="PLUS-END-DIRECTED KINESIN ATPASE TRANSCRIPTION FACTOR C2H2 FAMILY"/>
    <property type="match status" value="1"/>
</dbReference>
<dbReference type="GO" id="GO:0008017">
    <property type="term" value="F:microtubule binding"/>
    <property type="evidence" value="ECO:0007669"/>
    <property type="project" value="InterPro"/>
</dbReference>
<dbReference type="CDD" id="cd16649">
    <property type="entry name" value="mRING-HC-C3HC5_CGRF1-like"/>
    <property type="match status" value="1"/>
</dbReference>
<keyword evidence="3 7" id="KW-0547">Nucleotide-binding</keyword>
<evidence type="ECO:0000256" key="8">
    <source>
        <dbReference type="SAM" id="Coils"/>
    </source>
</evidence>
<comment type="similarity">
    <text evidence="1">Belongs to the TRAFAC class myosin-kinesin ATPase superfamily. Kinesin family. KIN-7 subfamily.</text>
</comment>
<comment type="caution">
    <text evidence="12">The sequence shown here is derived from an EMBL/GenBank/DDBJ whole genome shotgun (WGS) entry which is preliminary data.</text>
</comment>
<evidence type="ECO:0000256" key="7">
    <source>
        <dbReference type="PROSITE-ProRule" id="PRU00283"/>
    </source>
</evidence>
<dbReference type="InterPro" id="IPR001752">
    <property type="entry name" value="Kinesin_motor_dom"/>
</dbReference>
<evidence type="ECO:0000256" key="9">
    <source>
        <dbReference type="SAM" id="MobiDB-lite"/>
    </source>
</evidence>
<reference evidence="12" key="1">
    <citation type="journal article" date="2023" name="bioRxiv">
        <title>Improved chromosome-level genome assembly for marigold (Tagetes erecta).</title>
        <authorList>
            <person name="Jiang F."/>
            <person name="Yuan L."/>
            <person name="Wang S."/>
            <person name="Wang H."/>
            <person name="Xu D."/>
            <person name="Wang A."/>
            <person name="Fan W."/>
        </authorList>
    </citation>
    <scope>NUCLEOTIDE SEQUENCE</scope>
    <source>
        <strain evidence="12">WSJ</strain>
        <tissue evidence="12">Leaf</tissue>
    </source>
</reference>
<feature type="coiled-coil region" evidence="8">
    <location>
        <begin position="680"/>
        <end position="760"/>
    </location>
</feature>
<evidence type="ECO:0000256" key="5">
    <source>
        <dbReference type="ARBA" id="ARBA00023054"/>
    </source>
</evidence>
<name>A0AAD8L397_TARER</name>
<dbReference type="SMART" id="SM00129">
    <property type="entry name" value="KISc"/>
    <property type="match status" value="1"/>
</dbReference>
<organism evidence="12 13">
    <name type="scientific">Tagetes erecta</name>
    <name type="common">African marigold</name>
    <dbReference type="NCBI Taxonomy" id="13708"/>
    <lineage>
        <taxon>Eukaryota</taxon>
        <taxon>Viridiplantae</taxon>
        <taxon>Streptophyta</taxon>
        <taxon>Embryophyta</taxon>
        <taxon>Tracheophyta</taxon>
        <taxon>Spermatophyta</taxon>
        <taxon>Magnoliopsida</taxon>
        <taxon>eudicotyledons</taxon>
        <taxon>Gunneridae</taxon>
        <taxon>Pentapetalae</taxon>
        <taxon>asterids</taxon>
        <taxon>campanulids</taxon>
        <taxon>Asterales</taxon>
        <taxon>Asteraceae</taxon>
        <taxon>Asteroideae</taxon>
        <taxon>Heliantheae alliance</taxon>
        <taxon>Tageteae</taxon>
        <taxon>Tagetes</taxon>
    </lineage>
</organism>
<dbReference type="EMBL" id="JAUHHV010000003">
    <property type="protein sequence ID" value="KAK1431142.1"/>
    <property type="molecule type" value="Genomic_DNA"/>
</dbReference>
<dbReference type="GO" id="GO:0005874">
    <property type="term" value="C:microtubule"/>
    <property type="evidence" value="ECO:0007669"/>
    <property type="project" value="UniProtKB-KW"/>
</dbReference>
<feature type="compositionally biased region" description="Gly residues" evidence="9">
    <location>
        <begin position="51"/>
        <end position="61"/>
    </location>
</feature>
<feature type="region of interest" description="Disordered" evidence="9">
    <location>
        <begin position="822"/>
        <end position="844"/>
    </location>
</feature>
<sequence>MAASSSRGPITSSSSSFYSHKPSSPFSSSSSSSSFKQIVHQSSSSAATGYGASGNGSGNGYGSRSDTFGVATSDSMYSRGGYGGRSPVGYQSADEMIDEPMIDDVPRSGGGDSISVTIRFRPLSEREYQRGDEVAWYADGDKLVRNEYNPATSYAFDKVFGSYAETQEVYEVAAAPVIRAAMEGINGTVFAYGVTSSGKTHTMHGDHNAPGIIPLAIKDVFSIIQDTPGREFLLRVSYIEIYNEVINDLLDPTGQNLRVREDAQGTYVEGIKEEVVLSPGHALSFIAAGEEHRHIGSNNFNLLSSRSHTIFTLMIESSSHGDEYDGVIFSQLNLIDLAGSESSKTETTGLRRKEGSYINKSLLTLGTVIGKLSEGRASHIPYRDSKLTRILQSSLSGHGHVSLICTITPASSSMEETHNTLKFASRAKRIEIYASQNKIIDEKSLIKKYQREISALKLELDQLRRGMLVGVNPEEIMSLKQKLEEGQVKMQSRLEEEEEAKAALMSRIQRLTKLILVSSKDTIPANDNDNGSLLLQSDIQSDLISGNLSAADSTITDSTHTGEVISGSASGVKHITGGLSIDEMDLLVERVKMLAGEIAFSTSTLKRLVEQSANDPESSKTQIEQLEHEIEEKRKQMSALEKQIVESNEASISNTSLSDMQQTMMKLMTQCDEKGFELELKTADNRILQEELQNKCAENKELHERIMLLEQQLAMANEKSKASSEHHGSKEYIDGLRTKIKIQEVENEKLKLEHVQILEENSGLYVQNQKLSEEASYAKELASAAAVELKNLAGEVTKLSLENAKLEKELVAACELANSKSANGGNRKYDPVKPGRKGRSSSRVKDAYDEFDSWSLDVEDLRMELQARRQREAKLESALSEKELIEEEYRKKLEESKKKEAALENDLANMWVVVAQLKKESKGAVPESNSNGSHTERSENVNNLKIENGDQTNSVVKENHILNVPQTGQNVTKEEPLVARLKARMQEMKEKEINYVGNGDANSHVCKVCFESPTAAMLLPCRHFSLCKSCSLASLNICFFTSLKLKEFFFHEGDIHFWVPSSGCNLLICQSLSVCNQNTVEKCIILILILIFVCFISKLVTKTCNRNMFKSRKRDA</sequence>
<dbReference type="InterPro" id="IPR027417">
    <property type="entry name" value="P-loop_NTPase"/>
</dbReference>
<evidence type="ECO:0000256" key="2">
    <source>
        <dbReference type="ARBA" id="ARBA00022701"/>
    </source>
</evidence>
<evidence type="ECO:0000256" key="6">
    <source>
        <dbReference type="ARBA" id="ARBA00023175"/>
    </source>
</evidence>
<dbReference type="Pfam" id="PF00225">
    <property type="entry name" value="Kinesin"/>
    <property type="match status" value="1"/>
</dbReference>
<dbReference type="AlphaFoldDB" id="A0AAD8L397"/>
<evidence type="ECO:0000313" key="12">
    <source>
        <dbReference type="EMBL" id="KAK1431142.1"/>
    </source>
</evidence>
<dbReference type="Gene3D" id="3.40.850.10">
    <property type="entry name" value="Kinesin motor domain"/>
    <property type="match status" value="1"/>
</dbReference>
<feature type="coiled-coil region" evidence="8">
    <location>
        <begin position="858"/>
        <end position="906"/>
    </location>
</feature>
<keyword evidence="6 7" id="KW-0505">Motor protein</keyword>
<dbReference type="PANTHER" id="PTHR47968">
    <property type="entry name" value="CENTROMERE PROTEIN E"/>
    <property type="match status" value="1"/>
</dbReference>
<dbReference type="PROSITE" id="PS00411">
    <property type="entry name" value="KINESIN_MOTOR_1"/>
    <property type="match status" value="1"/>
</dbReference>
<dbReference type="FunFam" id="3.40.850.10:FF:000014">
    <property type="entry name" value="Kinesin-like protein KIN-7G"/>
    <property type="match status" value="1"/>
</dbReference>